<dbReference type="AlphaFoldDB" id="A0A3N9UK52"/>
<organism evidence="1 2">
    <name type="scientific">Lysinibacillus composti</name>
    <dbReference type="NCBI Taxonomy" id="720633"/>
    <lineage>
        <taxon>Bacteria</taxon>
        <taxon>Bacillati</taxon>
        <taxon>Bacillota</taxon>
        <taxon>Bacilli</taxon>
        <taxon>Bacillales</taxon>
        <taxon>Bacillaceae</taxon>
        <taxon>Lysinibacillus</taxon>
    </lineage>
</organism>
<evidence type="ECO:0008006" key="3">
    <source>
        <dbReference type="Google" id="ProtNLM"/>
    </source>
</evidence>
<comment type="caution">
    <text evidence="1">The sequence shown here is derived from an EMBL/GenBank/DDBJ whole genome shotgun (WGS) entry which is preliminary data.</text>
</comment>
<evidence type="ECO:0000313" key="1">
    <source>
        <dbReference type="EMBL" id="RQW76327.1"/>
    </source>
</evidence>
<keyword evidence="2" id="KW-1185">Reference proteome</keyword>
<dbReference type="RefSeq" id="WP_124762054.1">
    <property type="nucleotide sequence ID" value="NZ_JAFBDY010000001.1"/>
</dbReference>
<accession>A0A3N9UK52</accession>
<dbReference type="EMBL" id="RRCT01000001">
    <property type="protein sequence ID" value="RQW76327.1"/>
    <property type="molecule type" value="Genomic_DNA"/>
</dbReference>
<dbReference type="Proteomes" id="UP000274033">
    <property type="component" value="Unassembled WGS sequence"/>
</dbReference>
<sequence>MRNAIKFDQNLVVTIDNAGCIGEKAQDFVKASNELTAYYTARVGLLEQWCAGAHPVNLFLSNFTGEEAWADYEKGISKVFEEIGEKIPPLKGSTESNFQSLQSGLSLMMIGKKTFEMNEENCQWYVIGLPLVGIEVVEQPQNVAKLNELLLLIRMNVIKKIWPVGSKGISAECARLFPRSSIQCDIPLDKTSGPSTAVIVGVDKDQIELFKEKISTPIHQIKLLS</sequence>
<protein>
    <recommendedName>
        <fullName evidence="3">Alpha-ribazole-5-phosphate synthase</fullName>
    </recommendedName>
</protein>
<reference evidence="1 2" key="1">
    <citation type="journal article" date="2013" name="J. Microbiol.">
        <title>Lysinibacillus chungkukjangi sp. nov., isolated from Chungkukjang, Korean fermented soybean food.</title>
        <authorList>
            <person name="Kim S.J."/>
            <person name="Jang Y.H."/>
            <person name="Hamada M."/>
            <person name="Ahn J.H."/>
            <person name="Weon H.Y."/>
            <person name="Suzuki K."/>
            <person name="Whang K.S."/>
            <person name="Kwon S.W."/>
        </authorList>
    </citation>
    <scope>NUCLEOTIDE SEQUENCE [LARGE SCALE GENOMIC DNA]</scope>
    <source>
        <strain evidence="1 2">MCCC 1A12701</strain>
    </source>
</reference>
<name>A0A3N9UK52_9BACI</name>
<evidence type="ECO:0000313" key="2">
    <source>
        <dbReference type="Proteomes" id="UP000274033"/>
    </source>
</evidence>
<dbReference type="OrthoDB" id="9805740at2"/>
<proteinExistence type="predicted"/>
<gene>
    <name evidence="1" type="ORF">EBB45_01910</name>
</gene>